<evidence type="ECO:0000313" key="1">
    <source>
        <dbReference type="EMBL" id="JAH82007.1"/>
    </source>
</evidence>
<proteinExistence type="predicted"/>
<organism evidence="1">
    <name type="scientific">Anguilla anguilla</name>
    <name type="common">European freshwater eel</name>
    <name type="synonym">Muraena anguilla</name>
    <dbReference type="NCBI Taxonomy" id="7936"/>
    <lineage>
        <taxon>Eukaryota</taxon>
        <taxon>Metazoa</taxon>
        <taxon>Chordata</taxon>
        <taxon>Craniata</taxon>
        <taxon>Vertebrata</taxon>
        <taxon>Euteleostomi</taxon>
        <taxon>Actinopterygii</taxon>
        <taxon>Neopterygii</taxon>
        <taxon>Teleostei</taxon>
        <taxon>Anguilliformes</taxon>
        <taxon>Anguillidae</taxon>
        <taxon>Anguilla</taxon>
    </lineage>
</organism>
<accession>A0A0E9VVD0</accession>
<reference evidence="1" key="2">
    <citation type="journal article" date="2015" name="Fish Shellfish Immunol.">
        <title>Early steps in the European eel (Anguilla anguilla)-Vibrio vulnificus interaction in the gills: Role of the RtxA13 toxin.</title>
        <authorList>
            <person name="Callol A."/>
            <person name="Pajuelo D."/>
            <person name="Ebbesson L."/>
            <person name="Teles M."/>
            <person name="MacKenzie S."/>
            <person name="Amaro C."/>
        </authorList>
    </citation>
    <scope>NUCLEOTIDE SEQUENCE</scope>
</reference>
<dbReference type="AlphaFoldDB" id="A0A0E9VVD0"/>
<dbReference type="EMBL" id="GBXM01026570">
    <property type="protein sequence ID" value="JAH82007.1"/>
    <property type="molecule type" value="Transcribed_RNA"/>
</dbReference>
<sequence>MQKYTCFMSNLNGCTL</sequence>
<protein>
    <submittedName>
        <fullName evidence="1">Uncharacterized protein</fullName>
    </submittedName>
</protein>
<reference evidence="1" key="1">
    <citation type="submission" date="2014-11" db="EMBL/GenBank/DDBJ databases">
        <authorList>
            <person name="Amaro Gonzalez C."/>
        </authorList>
    </citation>
    <scope>NUCLEOTIDE SEQUENCE</scope>
</reference>
<name>A0A0E9VVD0_ANGAN</name>